<comment type="caution">
    <text evidence="1">The sequence shown here is derived from an EMBL/GenBank/DDBJ whole genome shotgun (WGS) entry which is preliminary data.</text>
</comment>
<protein>
    <submittedName>
        <fullName evidence="1">Uncharacterized protein</fullName>
    </submittedName>
</protein>
<evidence type="ECO:0000313" key="1">
    <source>
        <dbReference type="EMBL" id="MDI5832537.1"/>
    </source>
</evidence>
<organism evidence="1 2">
    <name type="scientific">Shewanella xiamenensis</name>
    <dbReference type="NCBI Taxonomy" id="332186"/>
    <lineage>
        <taxon>Bacteria</taxon>
        <taxon>Pseudomonadati</taxon>
        <taxon>Pseudomonadota</taxon>
        <taxon>Gammaproteobacteria</taxon>
        <taxon>Alteromonadales</taxon>
        <taxon>Shewanellaceae</taxon>
        <taxon>Shewanella</taxon>
    </lineage>
</organism>
<dbReference type="RefSeq" id="WP_282679502.1">
    <property type="nucleotide sequence ID" value="NZ_CP106875.1"/>
</dbReference>
<keyword evidence="2" id="KW-1185">Reference proteome</keyword>
<dbReference type="EMBL" id="JAOTLW010000013">
    <property type="protein sequence ID" value="MDI5832537.1"/>
    <property type="molecule type" value="Genomic_DNA"/>
</dbReference>
<sequence>MRISSLQTDVLISLALLESLGKTDKVFAKHILKIINSTREANEQTLIFGASLRLSLKTLTKNGLVRQFKNITNGELSYLLTDEGRALAIERQVRQDLKNVA</sequence>
<name>A0ABT6UDL7_9GAMM</name>
<gene>
    <name evidence="1" type="ORF">ODY93_13240</name>
</gene>
<accession>A0ABT6UDL7</accession>
<reference evidence="1 2" key="1">
    <citation type="submission" date="2022-09" db="EMBL/GenBank/DDBJ databases">
        <title>The outer-membrane cytochrome OmcA is essential for infection of Shewanella oneidensis by a zebrafish-associated bacteriophage.</title>
        <authorList>
            <person name="Grenfell A.W."/>
            <person name="Intile P."/>
            <person name="Mcfarlane J."/>
            <person name="Leung D."/>
            <person name="Abdalla K."/>
            <person name="Wold M."/>
            <person name="Kees E."/>
            <person name="Gralnick J."/>
        </authorList>
    </citation>
    <scope>NUCLEOTIDE SEQUENCE [LARGE SCALE GENOMIC DNA]</scope>
    <source>
        <strain evidence="1 2">NF-5</strain>
    </source>
</reference>
<proteinExistence type="predicted"/>
<evidence type="ECO:0000313" key="2">
    <source>
        <dbReference type="Proteomes" id="UP001159075"/>
    </source>
</evidence>
<dbReference type="Proteomes" id="UP001159075">
    <property type="component" value="Unassembled WGS sequence"/>
</dbReference>